<evidence type="ECO:0000313" key="2">
    <source>
        <dbReference type="Proteomes" id="UP001165489"/>
    </source>
</evidence>
<keyword evidence="2" id="KW-1185">Reference proteome</keyword>
<dbReference type="EMBL" id="JAKZGP010000048">
    <property type="protein sequence ID" value="MCH7410827.1"/>
    <property type="molecule type" value="Genomic_DNA"/>
</dbReference>
<comment type="caution">
    <text evidence="1">The sequence shown here is derived from an EMBL/GenBank/DDBJ whole genome shotgun (WGS) entry which is preliminary data.</text>
</comment>
<protein>
    <submittedName>
        <fullName evidence="1">Uncharacterized protein</fullName>
    </submittedName>
</protein>
<name>A0ABS9V336_9BACT</name>
<evidence type="ECO:0000313" key="1">
    <source>
        <dbReference type="EMBL" id="MCH7410827.1"/>
    </source>
</evidence>
<organism evidence="1 2">
    <name type="scientific">Belliella filtrata</name>
    <dbReference type="NCBI Taxonomy" id="2923435"/>
    <lineage>
        <taxon>Bacteria</taxon>
        <taxon>Pseudomonadati</taxon>
        <taxon>Bacteroidota</taxon>
        <taxon>Cytophagia</taxon>
        <taxon>Cytophagales</taxon>
        <taxon>Cyclobacteriaceae</taxon>
        <taxon>Belliella</taxon>
    </lineage>
</organism>
<proteinExistence type="predicted"/>
<accession>A0ABS9V336</accession>
<dbReference type="Proteomes" id="UP001165489">
    <property type="component" value="Unassembled WGS sequence"/>
</dbReference>
<reference evidence="1" key="1">
    <citation type="submission" date="2022-03" db="EMBL/GenBank/DDBJ databases">
        <title>De novo assembled genomes of Belliella spp. (Cyclobacteriaceae) strains.</title>
        <authorList>
            <person name="Szabo A."/>
            <person name="Korponai K."/>
            <person name="Felfoldi T."/>
        </authorList>
    </citation>
    <scope>NUCLEOTIDE SEQUENCE</scope>
    <source>
        <strain evidence="1">DSM 111904</strain>
    </source>
</reference>
<sequence>MKIAIITRSQNGSPKILARCLKSMLSKLGHDSFIYENLASVRRLSSYENVNFKYGKFIWGIYKLLHKIEDFLFFSKLKNYDAIIFSETIPTMFMKSEYDIDKVKKITKSKPLMLYEVYYVGNAPTMVKFLEDNNDHSEEVFEWHLAVSSTTEIKQTPKKPWSQIGLFLEDANLKPCKKERLLAIIDFERKEFKSTREMQIRVLEELNIPYICLEGKYEIEEIRDIYRKSTFYFMQSNESFGLPIAECLSCGSLVFTEDNSWPMAWRLDENPTIHGPGILADCFVEYGTEESLKSILREIVATYDLDNTPFEVFNKFYKNYPTFYSGNLNALNESLISIQKLGFQSK</sequence>
<dbReference type="Gene3D" id="3.40.50.2000">
    <property type="entry name" value="Glycogen Phosphorylase B"/>
    <property type="match status" value="1"/>
</dbReference>
<gene>
    <name evidence="1" type="ORF">MM239_15575</name>
</gene>
<dbReference type="SUPFAM" id="SSF53756">
    <property type="entry name" value="UDP-Glycosyltransferase/glycogen phosphorylase"/>
    <property type="match status" value="1"/>
</dbReference>